<feature type="transmembrane region" description="Helical" evidence="1">
    <location>
        <begin position="12"/>
        <end position="31"/>
    </location>
</feature>
<sequence length="138" mass="15805">MEKQEFRPSYPLWVWTVIAIMLVACTCLFIAHGRYASLLVLTPSLLIMGVRLLSVYTITPDSFALAIRGMKPQHVFPLQNITEIEKEYTKSGKLKSIIVIRYRKEGMYHNFLVIKKDDVNIEGILNAILNYCPSVSVR</sequence>
<dbReference type="AlphaFoldDB" id="A0AA95HQL2"/>
<evidence type="ECO:0008006" key="4">
    <source>
        <dbReference type="Google" id="ProtNLM"/>
    </source>
</evidence>
<evidence type="ECO:0000313" key="3">
    <source>
        <dbReference type="Proteomes" id="UP001177934"/>
    </source>
</evidence>
<accession>A0AA95HQL2</accession>
<protein>
    <recommendedName>
        <fullName evidence="4">PH domain-containing protein</fullName>
    </recommendedName>
</protein>
<dbReference type="PROSITE" id="PS51257">
    <property type="entry name" value="PROKAR_LIPOPROTEIN"/>
    <property type="match status" value="1"/>
</dbReference>
<keyword evidence="1" id="KW-0812">Transmembrane</keyword>
<reference evidence="2" key="1">
    <citation type="journal article" date="2023" name="Nat. Commun.">
        <title>Identification of a novel Human Milk Oligosaccharides utilization cluster in the infant gut commensal Bacteroides dorei.</title>
        <authorList>
            <person name="Kijner S."/>
            <person name="Ennis D."/>
            <person name="Shmorak S."/>
            <person name="Florentin A."/>
            <person name="Yassour M."/>
        </authorList>
    </citation>
    <scope>NUCLEOTIDE SEQUENCE</scope>
    <source>
        <strain evidence="2">2</strain>
    </source>
</reference>
<dbReference type="Proteomes" id="UP001177934">
    <property type="component" value="Chromosome"/>
</dbReference>
<gene>
    <name evidence="2" type="ORF">QNN11_13055</name>
</gene>
<dbReference type="RefSeq" id="WP_007852069.1">
    <property type="nucleotide sequence ID" value="NZ_CAXSLT010000020.1"/>
</dbReference>
<organism evidence="2 3">
    <name type="scientific">Phocaeicola dorei</name>
    <dbReference type="NCBI Taxonomy" id="357276"/>
    <lineage>
        <taxon>Bacteria</taxon>
        <taxon>Pseudomonadati</taxon>
        <taxon>Bacteroidota</taxon>
        <taxon>Bacteroidia</taxon>
        <taxon>Bacteroidales</taxon>
        <taxon>Bacteroidaceae</taxon>
        <taxon>Phocaeicola</taxon>
    </lineage>
</organism>
<keyword evidence="1" id="KW-1133">Transmembrane helix</keyword>
<evidence type="ECO:0000256" key="1">
    <source>
        <dbReference type="SAM" id="Phobius"/>
    </source>
</evidence>
<proteinExistence type="predicted"/>
<dbReference type="EMBL" id="CP126056">
    <property type="protein sequence ID" value="WHX08470.1"/>
    <property type="molecule type" value="Genomic_DNA"/>
</dbReference>
<name>A0AA95HQL2_9BACT</name>
<evidence type="ECO:0000313" key="2">
    <source>
        <dbReference type="EMBL" id="WHX08470.1"/>
    </source>
</evidence>
<feature type="transmembrane region" description="Helical" evidence="1">
    <location>
        <begin position="38"/>
        <end position="58"/>
    </location>
</feature>
<keyword evidence="1" id="KW-0472">Membrane</keyword>